<protein>
    <submittedName>
        <fullName evidence="2">Uncharacterized protein</fullName>
    </submittedName>
</protein>
<comment type="caution">
    <text evidence="2">The sequence shown here is derived from an EMBL/GenBank/DDBJ whole genome shotgun (WGS) entry which is preliminary data.</text>
</comment>
<reference evidence="2" key="1">
    <citation type="submission" date="2018-12" db="EMBL/GenBank/DDBJ databases">
        <authorList>
            <person name="Jadhav K."/>
            <person name="Kushwaha B."/>
            <person name="Jadhav I."/>
        </authorList>
    </citation>
    <scope>NUCLEOTIDE SEQUENCE [LARGE SCALE GENOMIC DNA]</scope>
    <source>
        <strain evidence="2">SBS 10</strain>
    </source>
</reference>
<name>A0A3S0NWN4_9GAMM</name>
<organism evidence="2">
    <name type="scientific">Billgrantia gudaonensis</name>
    <dbReference type="NCBI Taxonomy" id="376427"/>
    <lineage>
        <taxon>Bacteria</taxon>
        <taxon>Pseudomonadati</taxon>
        <taxon>Pseudomonadota</taxon>
        <taxon>Gammaproteobacteria</taxon>
        <taxon>Oceanospirillales</taxon>
        <taxon>Halomonadaceae</taxon>
        <taxon>Billgrantia</taxon>
    </lineage>
</organism>
<sequence length="86" mass="9193">MPLLENDDDSLGGLMAESSSATTRWPALDTGSRKTATSSTSGSLQARQRQPTTDPFCCSRQEGLEAILAVMPSAKYPAWLAPPRPL</sequence>
<dbReference type="AlphaFoldDB" id="A0A3S0NWN4"/>
<dbReference type="EMBL" id="RXHI01000024">
    <property type="protein sequence ID" value="RUA22112.1"/>
    <property type="molecule type" value="Genomic_DNA"/>
</dbReference>
<feature type="region of interest" description="Disordered" evidence="1">
    <location>
        <begin position="1"/>
        <end position="57"/>
    </location>
</feature>
<proteinExistence type="predicted"/>
<feature type="compositionally biased region" description="Acidic residues" evidence="1">
    <location>
        <begin position="1"/>
        <end position="10"/>
    </location>
</feature>
<gene>
    <name evidence="2" type="ORF">DSL92_07770</name>
</gene>
<accession>A0A3S0NWN4</accession>
<evidence type="ECO:0000313" key="2">
    <source>
        <dbReference type="EMBL" id="RUA22112.1"/>
    </source>
</evidence>
<evidence type="ECO:0000256" key="1">
    <source>
        <dbReference type="SAM" id="MobiDB-lite"/>
    </source>
</evidence>
<feature type="compositionally biased region" description="Polar residues" evidence="1">
    <location>
        <begin position="33"/>
        <end position="53"/>
    </location>
</feature>